<dbReference type="OrthoDB" id="7785529at2759"/>
<evidence type="ECO:0000313" key="6">
    <source>
        <dbReference type="Proteomes" id="UP001153636"/>
    </source>
</evidence>
<gene>
    <name evidence="5" type="ORF">PSYICH_LOCUS12130</name>
</gene>
<dbReference type="PANTHER" id="PTHR11188:SF17">
    <property type="entry name" value="FI21816P1"/>
    <property type="match status" value="1"/>
</dbReference>
<dbReference type="InterPro" id="IPR011021">
    <property type="entry name" value="Arrestin-like_N"/>
</dbReference>
<dbReference type="GO" id="GO:0005737">
    <property type="term" value="C:cytoplasm"/>
    <property type="evidence" value="ECO:0007669"/>
    <property type="project" value="TreeGrafter"/>
</dbReference>
<evidence type="ECO:0000256" key="3">
    <source>
        <dbReference type="SAM" id="MobiDB-lite"/>
    </source>
</evidence>
<evidence type="ECO:0000256" key="2">
    <source>
        <dbReference type="SAM" id="Coils"/>
    </source>
</evidence>
<accession>A0A9P0GDM7</accession>
<dbReference type="InterPro" id="IPR014756">
    <property type="entry name" value="Ig_E-set"/>
</dbReference>
<feature type="coiled-coil region" evidence="2">
    <location>
        <begin position="223"/>
        <end position="250"/>
    </location>
</feature>
<organism evidence="5 6">
    <name type="scientific">Psylliodes chrysocephalus</name>
    <dbReference type="NCBI Taxonomy" id="3402493"/>
    <lineage>
        <taxon>Eukaryota</taxon>
        <taxon>Metazoa</taxon>
        <taxon>Ecdysozoa</taxon>
        <taxon>Arthropoda</taxon>
        <taxon>Hexapoda</taxon>
        <taxon>Insecta</taxon>
        <taxon>Pterygota</taxon>
        <taxon>Neoptera</taxon>
        <taxon>Endopterygota</taxon>
        <taxon>Coleoptera</taxon>
        <taxon>Polyphaga</taxon>
        <taxon>Cucujiformia</taxon>
        <taxon>Chrysomeloidea</taxon>
        <taxon>Chrysomelidae</taxon>
        <taxon>Galerucinae</taxon>
        <taxon>Alticini</taxon>
        <taxon>Psylliodes</taxon>
    </lineage>
</organism>
<keyword evidence="2" id="KW-0175">Coiled coil</keyword>
<dbReference type="Pfam" id="PF00339">
    <property type="entry name" value="Arrestin_N"/>
    <property type="match status" value="1"/>
</dbReference>
<evidence type="ECO:0000259" key="4">
    <source>
        <dbReference type="Pfam" id="PF00339"/>
    </source>
</evidence>
<feature type="region of interest" description="Disordered" evidence="3">
    <location>
        <begin position="261"/>
        <end position="301"/>
    </location>
</feature>
<proteinExistence type="inferred from homology"/>
<evidence type="ECO:0000313" key="5">
    <source>
        <dbReference type="EMBL" id="CAH1111890.1"/>
    </source>
</evidence>
<feature type="region of interest" description="Disordered" evidence="3">
    <location>
        <begin position="156"/>
        <end position="181"/>
    </location>
</feature>
<feature type="compositionally biased region" description="Low complexity" evidence="3">
    <location>
        <begin position="268"/>
        <end position="277"/>
    </location>
</feature>
<reference evidence="5" key="1">
    <citation type="submission" date="2022-01" db="EMBL/GenBank/DDBJ databases">
        <authorList>
            <person name="King R."/>
        </authorList>
    </citation>
    <scope>NUCLEOTIDE SEQUENCE</scope>
</reference>
<dbReference type="InterPro" id="IPR014752">
    <property type="entry name" value="Arrestin-like_C"/>
</dbReference>
<dbReference type="InterPro" id="IPR050357">
    <property type="entry name" value="Arrestin_domain-protein"/>
</dbReference>
<name>A0A9P0GDM7_9CUCU</name>
<evidence type="ECO:0000256" key="1">
    <source>
        <dbReference type="ARBA" id="ARBA00005298"/>
    </source>
</evidence>
<dbReference type="GO" id="GO:0015031">
    <property type="term" value="P:protein transport"/>
    <property type="evidence" value="ECO:0007669"/>
    <property type="project" value="TreeGrafter"/>
</dbReference>
<protein>
    <recommendedName>
        <fullName evidence="4">Arrestin-like N-terminal domain-containing protein</fullName>
    </recommendedName>
</protein>
<feature type="compositionally biased region" description="Polar residues" evidence="3">
    <location>
        <begin position="278"/>
        <end position="289"/>
    </location>
</feature>
<feature type="domain" description="Arrestin-like N-terminal" evidence="4">
    <location>
        <begin position="31"/>
        <end position="94"/>
    </location>
</feature>
<dbReference type="Gene3D" id="2.60.40.640">
    <property type="match status" value="1"/>
</dbReference>
<sequence>MSCKIQLSSIPEVGSSFNGKVICQIPNAIRTRDSIEPGAYEFPFEFFLPPDLPNSVERDHGSIRYSLTATVDVPFGFNYEEKMRISFQHPVDLNLQHEVLLVRGVYPQYYDDLIVDIKLIIGVIPLHCMAVEIEDVVDINNEAEHFGNAEKFLDEDEVSNTPKSPKARCVQEDDPQKPGCSKEVPEHFFVTLPSDIIPLPLLTKKRKRTKKGLKSTLLTSTPNKEQLEILEQEKRRKIELKKRKEAIRRNNTMVRNFFEEERSKLKENQNQSSSDSDVQMSLHDSSSDMNYFESDSELSSGSAGLNVEKFAVVKVYGKTKDS</sequence>
<comment type="similarity">
    <text evidence="1">Belongs to the arrestin family.</text>
</comment>
<dbReference type="SUPFAM" id="SSF81296">
    <property type="entry name" value="E set domains"/>
    <property type="match status" value="1"/>
</dbReference>
<dbReference type="EMBL" id="OV651818">
    <property type="protein sequence ID" value="CAH1111890.1"/>
    <property type="molecule type" value="Genomic_DNA"/>
</dbReference>
<dbReference type="Proteomes" id="UP001153636">
    <property type="component" value="Chromosome 6"/>
</dbReference>
<keyword evidence="6" id="KW-1185">Reference proteome</keyword>
<dbReference type="PANTHER" id="PTHR11188">
    <property type="entry name" value="ARRESTIN DOMAIN CONTAINING PROTEIN"/>
    <property type="match status" value="1"/>
</dbReference>
<dbReference type="AlphaFoldDB" id="A0A9P0GDM7"/>